<evidence type="ECO:0000313" key="3">
    <source>
        <dbReference type="Proteomes" id="UP000064967"/>
    </source>
</evidence>
<name>A0A0K1PXI9_9BACT</name>
<dbReference type="OrthoDB" id="505233at2"/>
<reference evidence="2 3" key="1">
    <citation type="submission" date="2015-08" db="EMBL/GenBank/DDBJ databases">
        <authorList>
            <person name="Babu N.S."/>
            <person name="Beckwith C.J."/>
            <person name="Beseler K.G."/>
            <person name="Brison A."/>
            <person name="Carone J.V."/>
            <person name="Caskin T.P."/>
            <person name="Diamond M."/>
            <person name="Durham M.E."/>
            <person name="Foxe J.M."/>
            <person name="Go M."/>
            <person name="Henderson B.A."/>
            <person name="Jones I.B."/>
            <person name="McGettigan J.A."/>
            <person name="Micheletti S.J."/>
            <person name="Nasrallah M.E."/>
            <person name="Ortiz D."/>
            <person name="Piller C.R."/>
            <person name="Privatt S.R."/>
            <person name="Schneider S.L."/>
            <person name="Sharp S."/>
            <person name="Smith T.C."/>
            <person name="Stanton J.D."/>
            <person name="Ullery H.E."/>
            <person name="Wilson R.J."/>
            <person name="Serrano M.G."/>
            <person name="Buck G."/>
            <person name="Lee V."/>
            <person name="Wang Y."/>
            <person name="Carvalho R."/>
            <person name="Voegtly L."/>
            <person name="Shi R."/>
            <person name="Duckworth R."/>
            <person name="Johnson A."/>
            <person name="Loviza R."/>
            <person name="Walstead R."/>
            <person name="Shah Z."/>
            <person name="Kiflezghi M."/>
            <person name="Wade K."/>
            <person name="Ball S.L."/>
            <person name="Bradley K.W."/>
            <person name="Asai D.J."/>
            <person name="Bowman C.A."/>
            <person name="Russell D.A."/>
            <person name="Pope W.H."/>
            <person name="Jacobs-Sera D."/>
            <person name="Hendrix R.W."/>
            <person name="Hatfull G.F."/>
        </authorList>
    </citation>
    <scope>NUCLEOTIDE SEQUENCE [LARGE SCALE GENOMIC DNA]</scope>
    <source>
        <strain evidence="2 3">DSM 27648</strain>
    </source>
</reference>
<dbReference type="RefSeq" id="WP_146649240.1">
    <property type="nucleotide sequence ID" value="NZ_CP012333.1"/>
</dbReference>
<keyword evidence="1" id="KW-0732">Signal</keyword>
<dbReference type="Gene3D" id="3.40.50.1820">
    <property type="entry name" value="alpha/beta hydrolase"/>
    <property type="match status" value="2"/>
</dbReference>
<feature type="signal peptide" evidence="1">
    <location>
        <begin position="1"/>
        <end position="22"/>
    </location>
</feature>
<dbReference type="PANTHER" id="PTHR42972">
    <property type="entry name" value="TOL-PAL SYSTEM PROTEIN TOLB"/>
    <property type="match status" value="1"/>
</dbReference>
<dbReference type="STRING" id="1391654.AKJ09_04904"/>
<keyword evidence="3" id="KW-1185">Reference proteome</keyword>
<dbReference type="EMBL" id="CP012333">
    <property type="protein sequence ID" value="AKU98240.1"/>
    <property type="molecule type" value="Genomic_DNA"/>
</dbReference>
<dbReference type="KEGG" id="llu:AKJ09_04904"/>
<sequence>MGPSSWGSVTALVIALACTTSACAPSAEEADNEDVASSSESALQRKELPRLVIDPNGTTVSGLSSGAFMAVQMHVAYAREVHGAAVFAGGPFLCAGGNSYTATTTCMAPAPNDAPSARIAVARAQSLALAGLVDSPSALAGSRVFLYGGADDKTVAPVVMDSVRDFYASLAGDGGLSTHLHVPGTGHVLPTVDSGDSCDAGGTTYLGKCGFDGAGAALEHLYGKLEAPSTTPKGRLLRFSQAPYASFASGMADNGYAYVPASCSQGETCRIHVAFHGCKQYATGPVGERFVRQSGYARWADTNRIVVLFPQATTSVLNPNGCWDWWGYTGPFYATQLGPQISAIHRMIVTLSSGQSKPD</sequence>
<feature type="chain" id="PRO_5005466196" evidence="1">
    <location>
        <begin position="23"/>
        <end position="359"/>
    </location>
</feature>
<dbReference type="Proteomes" id="UP000064967">
    <property type="component" value="Chromosome"/>
</dbReference>
<evidence type="ECO:0000313" key="2">
    <source>
        <dbReference type="EMBL" id="AKU98240.1"/>
    </source>
</evidence>
<dbReference type="PATRIC" id="fig|1391654.3.peg.4967"/>
<gene>
    <name evidence="2" type="ORF">AKJ09_04904</name>
</gene>
<organism evidence="2 3">
    <name type="scientific">Labilithrix luteola</name>
    <dbReference type="NCBI Taxonomy" id="1391654"/>
    <lineage>
        <taxon>Bacteria</taxon>
        <taxon>Pseudomonadati</taxon>
        <taxon>Myxococcota</taxon>
        <taxon>Polyangia</taxon>
        <taxon>Polyangiales</taxon>
        <taxon>Labilitrichaceae</taxon>
        <taxon>Labilithrix</taxon>
    </lineage>
</organism>
<dbReference type="InterPro" id="IPR029058">
    <property type="entry name" value="AB_hydrolase_fold"/>
</dbReference>
<dbReference type="SUPFAM" id="SSF53474">
    <property type="entry name" value="alpha/beta-Hydrolases"/>
    <property type="match status" value="1"/>
</dbReference>
<accession>A0A0K1PXI9</accession>
<proteinExistence type="predicted"/>
<evidence type="ECO:0000256" key="1">
    <source>
        <dbReference type="SAM" id="SignalP"/>
    </source>
</evidence>
<dbReference type="AlphaFoldDB" id="A0A0K1PXI9"/>
<protein>
    <submittedName>
        <fullName evidence="2">Poly (3-hydroxybutyrate) depolymerase</fullName>
    </submittedName>
</protein>
<dbReference type="PANTHER" id="PTHR42972:SF8">
    <property type="entry name" value="POLYHYDROXYBUTYRATE DEPOLYMERASE"/>
    <property type="match status" value="1"/>
</dbReference>